<name>A0A1L3J4C5_9FLAO</name>
<sequence>MKSIWNEKYKPLESEILDCIRNFDETGETLYDGRNKIKIFRIGEYILNVKSFRVPNLVNKVAYKFVRKSKAERSFDYASYLIGKGIGTPEPVACFEEESGVSFGKSYYVSAHVNYDLTYRELVQDSEYPDHERILRGFTRFTYGLHENNVLFLDHSPGNTLIEKRGEDYKYYLVDLNRMKFKELSDTERYKNFSRLTPKEEMVEIMADEYAKLTGKDPKEVYKQMWYFTNKFQEKYWRKQRLKQKLKK</sequence>
<accession>A0A1L3J4C5</accession>
<dbReference type="OrthoDB" id="9773772at2"/>
<protein>
    <submittedName>
        <fullName evidence="1">Kdo domain containing protein</fullName>
    </submittedName>
</protein>
<dbReference type="AlphaFoldDB" id="A0A1L3J4C5"/>
<gene>
    <name evidence="1" type="ORF">LPB144_05960</name>
</gene>
<keyword evidence="2" id="KW-1185">Reference proteome</keyword>
<dbReference type="RefSeq" id="WP_072552633.1">
    <property type="nucleotide sequence ID" value="NZ_CP018153.1"/>
</dbReference>
<evidence type="ECO:0000313" key="1">
    <source>
        <dbReference type="EMBL" id="APG59985.1"/>
    </source>
</evidence>
<evidence type="ECO:0000313" key="2">
    <source>
        <dbReference type="Proteomes" id="UP000182510"/>
    </source>
</evidence>
<proteinExistence type="predicted"/>
<dbReference type="EMBL" id="CP018153">
    <property type="protein sequence ID" value="APG59985.1"/>
    <property type="molecule type" value="Genomic_DNA"/>
</dbReference>
<reference evidence="1 2" key="1">
    <citation type="submission" date="2016-11" db="EMBL/GenBank/DDBJ databases">
        <title>Gramella sp. LPB0144 isolated from marine environment.</title>
        <authorList>
            <person name="Kim E."/>
            <person name="Yi H."/>
        </authorList>
    </citation>
    <scope>NUCLEOTIDE SEQUENCE [LARGE SCALE GENOMIC DNA]</scope>
    <source>
        <strain evidence="1 2">LPB0144</strain>
    </source>
</reference>
<dbReference type="STRING" id="1913577.LPB144_05960"/>
<organism evidence="1 2">
    <name type="scientific">Christiangramia salexigens</name>
    <dbReference type="NCBI Taxonomy" id="1913577"/>
    <lineage>
        <taxon>Bacteria</taxon>
        <taxon>Pseudomonadati</taxon>
        <taxon>Bacteroidota</taxon>
        <taxon>Flavobacteriia</taxon>
        <taxon>Flavobacteriales</taxon>
        <taxon>Flavobacteriaceae</taxon>
        <taxon>Christiangramia</taxon>
    </lineage>
</organism>
<dbReference type="KEGG" id="grl:LPB144_05960"/>
<dbReference type="Proteomes" id="UP000182510">
    <property type="component" value="Chromosome"/>
</dbReference>